<dbReference type="Pfam" id="PF00550">
    <property type="entry name" value="PP-binding"/>
    <property type="match status" value="3"/>
</dbReference>
<dbReference type="InterPro" id="IPR020841">
    <property type="entry name" value="PKS_Beta-ketoAc_synthase_dom"/>
</dbReference>
<dbReference type="Gene3D" id="3.40.50.1110">
    <property type="entry name" value="SGNH hydrolase"/>
    <property type="match status" value="1"/>
</dbReference>
<dbReference type="CDD" id="cd05930">
    <property type="entry name" value="A_NRPS"/>
    <property type="match status" value="1"/>
</dbReference>
<feature type="domain" description="Carrier" evidence="9">
    <location>
        <begin position="1894"/>
        <end position="1970"/>
    </location>
</feature>
<keyword evidence="12" id="KW-1185">Reference proteome</keyword>
<dbReference type="NCBIfam" id="TIGR01733">
    <property type="entry name" value="AA-adenyl-dom"/>
    <property type="match status" value="1"/>
</dbReference>
<dbReference type="Pfam" id="PF22621">
    <property type="entry name" value="CurL-like_PKS_C"/>
    <property type="match status" value="1"/>
</dbReference>
<evidence type="ECO:0000259" key="10">
    <source>
        <dbReference type="PROSITE" id="PS52004"/>
    </source>
</evidence>
<dbReference type="InterPro" id="IPR000873">
    <property type="entry name" value="AMP-dep_synth/lig_dom"/>
</dbReference>
<dbReference type="Pfam" id="PF00501">
    <property type="entry name" value="AMP-binding"/>
    <property type="match status" value="1"/>
</dbReference>
<feature type="domain" description="Ketosynthase family 3 (KS3)" evidence="10">
    <location>
        <begin position="32"/>
        <end position="460"/>
    </location>
</feature>
<evidence type="ECO:0000256" key="8">
    <source>
        <dbReference type="ARBA" id="ARBA00023268"/>
    </source>
</evidence>
<dbReference type="InterPro" id="IPR036412">
    <property type="entry name" value="HAD-like_sf"/>
</dbReference>
<organism evidence="11 12">
    <name type="scientific">Paenibacillus terricola</name>
    <dbReference type="NCBI Taxonomy" id="2763503"/>
    <lineage>
        <taxon>Bacteria</taxon>
        <taxon>Bacillati</taxon>
        <taxon>Bacillota</taxon>
        <taxon>Bacilli</taxon>
        <taxon>Bacillales</taxon>
        <taxon>Paenibacillaceae</taxon>
        <taxon>Paenibacillus</taxon>
    </lineage>
</organism>
<dbReference type="SUPFAM" id="SSF56784">
    <property type="entry name" value="HAD-like"/>
    <property type="match status" value="1"/>
</dbReference>
<evidence type="ECO:0000256" key="7">
    <source>
        <dbReference type="ARBA" id="ARBA00023194"/>
    </source>
</evidence>
<name>A0ABR8MP76_9BACL</name>
<dbReference type="SUPFAM" id="SSF56801">
    <property type="entry name" value="Acetyl-CoA synthetase-like"/>
    <property type="match status" value="1"/>
</dbReference>
<dbReference type="InterPro" id="IPR018201">
    <property type="entry name" value="Ketoacyl_synth_AS"/>
</dbReference>
<dbReference type="InterPro" id="IPR036514">
    <property type="entry name" value="SGNH_hydro_sf"/>
</dbReference>
<dbReference type="PROSITE" id="PS50075">
    <property type="entry name" value="CARRIER"/>
    <property type="match status" value="3"/>
</dbReference>
<dbReference type="SUPFAM" id="SSF53901">
    <property type="entry name" value="Thiolase-like"/>
    <property type="match status" value="1"/>
</dbReference>
<dbReference type="Pfam" id="PF00109">
    <property type="entry name" value="ketoacyl-synt"/>
    <property type="match status" value="1"/>
</dbReference>
<evidence type="ECO:0000313" key="12">
    <source>
        <dbReference type="Proteomes" id="UP000609346"/>
    </source>
</evidence>
<proteinExistence type="inferred from homology"/>
<dbReference type="CDD" id="cd00833">
    <property type="entry name" value="PKS"/>
    <property type="match status" value="1"/>
</dbReference>
<evidence type="ECO:0000256" key="2">
    <source>
        <dbReference type="ARBA" id="ARBA00006432"/>
    </source>
</evidence>
<dbReference type="NCBIfam" id="TIGR01681">
    <property type="entry name" value="HAD-SF-IIIC"/>
    <property type="match status" value="1"/>
</dbReference>
<dbReference type="SUPFAM" id="SSF52777">
    <property type="entry name" value="CoA-dependent acyltransferases"/>
    <property type="match status" value="6"/>
</dbReference>
<dbReference type="InterPro" id="IPR009081">
    <property type="entry name" value="PP-bd_ACP"/>
</dbReference>
<dbReference type="InterPro" id="IPR010037">
    <property type="entry name" value="FkbH_domain"/>
</dbReference>
<dbReference type="InterPro" id="IPR014030">
    <property type="entry name" value="Ketoacyl_synth_N"/>
</dbReference>
<evidence type="ECO:0000313" key="11">
    <source>
        <dbReference type="EMBL" id="MBD3917807.1"/>
    </source>
</evidence>
<dbReference type="InterPro" id="IPR010033">
    <property type="entry name" value="HAD_SF_ppase_IIIC"/>
</dbReference>
<protein>
    <submittedName>
        <fullName evidence="11">Amino acid adenylation domain-containing protein</fullName>
    </submittedName>
</protein>
<dbReference type="PROSITE" id="PS52004">
    <property type="entry name" value="KS3_2"/>
    <property type="match status" value="1"/>
</dbReference>
<keyword evidence="7" id="KW-0045">Antibiotic biosynthesis</keyword>
<dbReference type="InterPro" id="IPR023213">
    <property type="entry name" value="CAT-like_dom_sf"/>
</dbReference>
<evidence type="ECO:0000259" key="9">
    <source>
        <dbReference type="PROSITE" id="PS50075"/>
    </source>
</evidence>
<dbReference type="InterPro" id="IPR020806">
    <property type="entry name" value="PKS_PP-bd"/>
</dbReference>
<feature type="domain" description="Carrier" evidence="9">
    <location>
        <begin position="2973"/>
        <end position="3048"/>
    </location>
</feature>
<dbReference type="CDD" id="cd19531">
    <property type="entry name" value="LCL_NRPS-like"/>
    <property type="match status" value="3"/>
</dbReference>
<comment type="similarity">
    <text evidence="2">Belongs to the ATP-dependent AMP-binding enzyme family.</text>
</comment>
<accession>A0ABR8MP76</accession>
<dbReference type="SUPFAM" id="SSF47336">
    <property type="entry name" value="ACP-like"/>
    <property type="match status" value="3"/>
</dbReference>
<keyword evidence="4" id="KW-0597">Phosphoprotein</keyword>
<dbReference type="EMBL" id="JACXZA010000001">
    <property type="protein sequence ID" value="MBD3917807.1"/>
    <property type="molecule type" value="Genomic_DNA"/>
</dbReference>
<reference evidence="11 12" key="1">
    <citation type="submission" date="2020-09" db="EMBL/GenBank/DDBJ databases">
        <title>Paenibacillus sp. strain PR3 16S rRNA gene Genome sequencing and assembly.</title>
        <authorList>
            <person name="Kim J."/>
        </authorList>
    </citation>
    <scope>NUCLEOTIDE SEQUENCE [LARGE SCALE GENOMIC DNA]</scope>
    <source>
        <strain evidence="11 12">PR3</strain>
    </source>
</reference>
<dbReference type="Gene3D" id="3.40.50.1000">
    <property type="entry name" value="HAD superfamily/HAD-like"/>
    <property type="match status" value="1"/>
</dbReference>
<keyword evidence="3" id="KW-0596">Phosphopantetheine</keyword>
<comment type="caution">
    <text evidence="11">The sequence shown here is derived from an EMBL/GenBank/DDBJ whole genome shotgun (WGS) entry which is preliminary data.</text>
</comment>
<feature type="domain" description="Carrier" evidence="9">
    <location>
        <begin position="682"/>
        <end position="757"/>
    </location>
</feature>
<dbReference type="InterPro" id="IPR042099">
    <property type="entry name" value="ANL_N_sf"/>
</dbReference>
<dbReference type="Pfam" id="PF02801">
    <property type="entry name" value="Ketoacyl-synt_C"/>
    <property type="match status" value="1"/>
</dbReference>
<dbReference type="InterPro" id="IPR010071">
    <property type="entry name" value="AA_adenyl_dom"/>
</dbReference>
<dbReference type="InterPro" id="IPR025110">
    <property type="entry name" value="AMP-bd_C"/>
</dbReference>
<evidence type="ECO:0000256" key="4">
    <source>
        <dbReference type="ARBA" id="ARBA00022553"/>
    </source>
</evidence>
<dbReference type="Pfam" id="PF13193">
    <property type="entry name" value="AMP-binding_C"/>
    <property type="match status" value="1"/>
</dbReference>
<dbReference type="InterPro" id="IPR020845">
    <property type="entry name" value="AMP-binding_CS"/>
</dbReference>
<evidence type="ECO:0000256" key="6">
    <source>
        <dbReference type="ARBA" id="ARBA00022737"/>
    </source>
</evidence>
<evidence type="ECO:0000256" key="5">
    <source>
        <dbReference type="ARBA" id="ARBA00022679"/>
    </source>
</evidence>
<dbReference type="SMART" id="SM00825">
    <property type="entry name" value="PKS_KS"/>
    <property type="match status" value="1"/>
</dbReference>
<dbReference type="Gene3D" id="3.30.559.30">
    <property type="entry name" value="Nonribosomal peptide synthetase, condensation domain"/>
    <property type="match status" value="3"/>
</dbReference>
<evidence type="ECO:0000256" key="1">
    <source>
        <dbReference type="ARBA" id="ARBA00001957"/>
    </source>
</evidence>
<gene>
    <name evidence="11" type="ORF">H8B09_03510</name>
</gene>
<keyword evidence="6" id="KW-0677">Repeat</keyword>
<dbReference type="InterPro" id="IPR006162">
    <property type="entry name" value="Ppantetheine_attach_site"/>
</dbReference>
<dbReference type="PANTHER" id="PTHR45527">
    <property type="entry name" value="NONRIBOSOMAL PEPTIDE SYNTHETASE"/>
    <property type="match status" value="1"/>
</dbReference>
<dbReference type="InterPro" id="IPR045851">
    <property type="entry name" value="AMP-bd_C_sf"/>
</dbReference>
<dbReference type="Proteomes" id="UP000609346">
    <property type="component" value="Unassembled WGS sequence"/>
</dbReference>
<dbReference type="InterPro" id="IPR014031">
    <property type="entry name" value="Ketoacyl_synth_C"/>
</dbReference>
<dbReference type="Gene3D" id="3.40.50.12780">
    <property type="entry name" value="N-terminal domain of ligase-like"/>
    <property type="match status" value="1"/>
</dbReference>
<dbReference type="Gene3D" id="3.30.300.30">
    <property type="match status" value="1"/>
</dbReference>
<dbReference type="PROSITE" id="PS00012">
    <property type="entry name" value="PHOSPHOPANTETHEINE"/>
    <property type="match status" value="1"/>
</dbReference>
<dbReference type="PROSITE" id="PS00455">
    <property type="entry name" value="AMP_BINDING"/>
    <property type="match status" value="1"/>
</dbReference>
<dbReference type="InterPro" id="IPR036736">
    <property type="entry name" value="ACP-like_sf"/>
</dbReference>
<keyword evidence="8" id="KW-0511">Multifunctional enzyme</keyword>
<dbReference type="SMART" id="SM00823">
    <property type="entry name" value="PKS_PP"/>
    <property type="match status" value="3"/>
</dbReference>
<dbReference type="Gene3D" id="3.30.559.10">
    <property type="entry name" value="Chloramphenicol acetyltransferase-like domain"/>
    <property type="match status" value="3"/>
</dbReference>
<keyword evidence="5" id="KW-0808">Transferase</keyword>
<dbReference type="Gene3D" id="3.40.630.30">
    <property type="match status" value="1"/>
</dbReference>
<sequence length="3542" mass="391497">MTMQELEWWNESLTDEEQAPLAVEQVAQPSASRAVAIIGMSVRLPQADSLAEWWSSLRQGQDAVGQFPQARRIDVESLLSDTRLPDGQAGYYDGAYLERIDAFDHRFFRLSPKEASLISPNQRIWLETAWEALEDAGYGGDRLRGTRTGVYMGYNGDSFHDYKRLIAERDPSSLSLAIPGNLSAVTAGRLSYLLDFKGPSMAVDTACSSSLVALHLAIQSIRSGECDQAVVGGVKTYLLPVDLGIRIGIESHDAKARTFDAASDGTGGGEGCAAILIKPLDQALRDGDAIHAVIRGSAINQDGASIGLTAPNARAQEEVIAAAWEDAGIDPETVGYIEAHGTGTKLGDPIEVSGITNAFARYTDRKQFCAVGSVKTNIGHLDTAAGIVGLVKTVLTLRSGELPPLVHYRSPNPEIPFERSPLYIPASLQAWPRVAEGMPYRAGVSSFGMSGTNAHVVLEEAPQLSVRDDIETGPAEARLLPLSAKSRTALRALIGRYVDWLREEGAQVPLADICYTAAVGRGHYGWRIAIGAHGHEQLAAGLQQLAETLDRLPDSLTPGLIMNSGGGWLGVPRKGDEEREVLSSAELRNLTALGRVYAEGAPLDWTRLWSGASAHTVHLPVYPFDRIRCWIEEGTAELQAGYRKPADRIADLDAANTVEGSSELTNGSDAAPVVQLTGRADSRYSRAEQLVAEAWSTALGLSSIGVEEDFFEAGGDSILALRVASALEASTGASFSAVDVILQPTVAELAELLEEQLPPSLDESVEVEMSIAADRDVMSTDVEGQAEELDKLLPLSRSQRRILLSSYQPGAERYHHMTLAYTLSGSVDLDRLEQAFAALVSRHEALRTTFEWTEDGEPVQRVHPTARFRLERSTVQSEADWGSYADSFAQPFIPEQLPLMRVGLASAPSNRHLLLFDAHHLILDGASLAMLLGELVALYEQKSLPQVTAQYGDYVMRQLAWLDSEENAIQRAYWLDRTLAGPLPKLTLPLDRNRPARKSQEGGCHRFIVSADTVRAIHRIAAACRVSAHAVLLAAYSLLLSRCAGQSEVIVGSLANGRDDTALLGAAGVFINFIPIRLHIDEDQSAEAFIRLVHAASTEAHVNGRYPFDELVAELGETQDRSRSPIYDAMLVFHNHAAGSETFEAGGISFEQYPLPRTTSSLDVKLDLFIAATGELHGIWEYDAALFDESTIADMAAQFRLLCTALADAPKAELAELEPLSSAQEAEYELRRMRNDVQEPESMAKPISSPDRPIFHLHVAATFTAEPLEKHLQAWLQMFGWKPVITFAPFNQVMQDVLRLLPDLPGGAVTDSARSARLLLIRPEDWIGEEVNEQQLAVLESDLARLTTLLSERPDHAPLFIGLTPAGSLQRIEDAQRAALLSRWHRHWRETDAVHGISVVDFSSAADRYFVEVIADAVTESEGHIPYTEPYYAAMAAHLVRGLVADTQSSPFKVIAVDADNTLWRGVCGEDGAEGVTVTPGFAAVQRRLLQARSEGFLLALCSKNNESDVWDVFDRNPGMLLTRDHFAAWRIDWSSKSDHVQAIAQELNVGVDSFVFLDDNAAECLAMMAACPQVLTIKVPEDTEGQLTAFADHLWALDRVQVTEEDRRRADRYGEERKRRLAEASMSSMEQYLASLSIRVAFRTLQLEDVPRASQLTYRTNQFNSTSVRRSEEQMLQQASLGQVFVLEASDRYGDYGLVGLAITRVEGIVLRVESLMMSCRVLGRGIEHAVLDRLAAIADDRGCTLVQIDFIPSAKNAPFAAYLRSLPGGDAWREEGAFTLPRNEISSAPAHIAFDEHESARNDAVAARTDDHRNSIEDASMTNTFEAAHPSDEGMVWSWGFLPDDAQQAEALAHYAYAAALRYVTGEQLVDFAAEWSMRHTTAHIERTHADPLQSETELALAKLWLEVFGDGISLGRSDSFFDVGGDSLRAASLVSAIVRQFGVRLSLTELFVHAALCDMAILIDRKRQMGGAEAAIPRLTAAPEASHYPLTPAQRRMYVLQQFDPMGTAYNIPTVLELRGLLDEQRLAAAVNGLIERHEALRTRIVLYDGEPVQRIEAPASIDGQKVYRRQPLQHNQTVAEAASQFVHPFDLSEWPLMRIALLETAEAELHYLLFDIHHIIADGVSVNVLVEDVIRLYNEEQSKPLELQFKDYAAWLHREEKSSEELVRRQVNRLGDGLPKLELPLDYERPAVLDRVGIRYDLTIEREGTAGIHALARRTETTPFIVLLTAYAVWLMRLSGQQDVMIGAPMAGRTQPDTERLVGLFVNTVPIRLAPLVDRSFEQLLLETKPLVAKAIDGQEVPFERLVDRLLPSSERDMGRNPLFDAMFSMLNMPHAELSAVDGLSIRQLDIDFGTAQFDVGLSAIEREGKLQLTFQYAKQLFNETTMHRWTSMFGQLLRQLLESPRAAVGAHDIVDPIERQMLLHRFNDTSIDLQLGASTLTEMFRRQVQLTPERIAASYDAGQLTYRELDERSDAIAQHLLAVGVRRGDAVGLMADRSPALLAGVMGILKAGGAYVPLPPEFPVERLQFMAEDSGLQVICVQQSWIDAVESSLGDRNRLVLATTGEVIDRDVTAAGSMRLEPVTEDDLAYILFTSGSTGRPKGVMIRHGAVMNRIGWMQRAYPLDESAVILHKTPYSFDVSVWELFWWMFAGASVALAPPGAEKDPAGLLDLIERHRITTMHFVPSMLAVFNESLQSMSADKLRNSLSTLRHVFASGEALQPSHVERFYEVMRSRAGADNEIVRLINLYGPTEATVDVTVYECEPGVSLRSVPIGQPIDNTKLYVANGNGQLQPIGVPGELCIGGVQVAAGYVNRPELTAERFIPDPYAMKQGAMMYRTGDLVRWTYEGMLEYMGRIDDQVKIRGYRIELGEIERALLSCEPVSEAVAVAVEDESGNRSICAYFVADRSCTAGELRKHCAGALPSYMLPEAFVQLDKMPLTASGKADRKALPKLRIGLTLDTGTKYEGPTTETEQVLAELWQSLLQREEIGIDDEFFELGGNSLRAVALNARMEERFHIRLELLTLFRVTTIRRLAALIDEALVSQSELPSNHSFPRAQERPYYPVSAAQQRMLLHQQLQPSSLSYHMTTVLRCKGELNRDRLLRAVYELVDMHESLRTSFEQRGGQTVQIIHPKVEQLPLTIWELDEFLQAYELPPFIDDDSIDSLLERWRKPFSIREAPLFRLDALQLSDDSFLLLFDIHHAVSDGLSAVILLQDLADFYEGRQPSAPNLQQKDYTEWLHASLKDGSLSESKTWWLSQFEDGIPVRVVPADIPRSTITPRQAEQADAVGLTLSANHSDRIRALAQQFGCTPFMVLLAAYEAAYSWWTSCEDTMIGIPVAGRSHADLQRTTGLLLNVVPLRGRPISSRTFEELLADVKRRLVAVLHHSRYPAEVLVEELDELGFVKWEAARHPLFDTLFVMQDTVDSPTEAGDLSWQPIANYTRSAKLDLAVQVEERAGAYELIFEYRSAIFRAASILGLVACMERVLEGAVEAPAAALSTLSSNDDSAKTAADVARNSVNHADSAPDLFEETFDF</sequence>
<dbReference type="Gene3D" id="3.40.47.10">
    <property type="match status" value="1"/>
</dbReference>
<evidence type="ECO:0000256" key="3">
    <source>
        <dbReference type="ARBA" id="ARBA00022450"/>
    </source>
</evidence>
<dbReference type="NCBIfam" id="TIGR01686">
    <property type="entry name" value="FkbH"/>
    <property type="match status" value="1"/>
</dbReference>
<dbReference type="RefSeq" id="WP_191202070.1">
    <property type="nucleotide sequence ID" value="NZ_JACXZA010000001.1"/>
</dbReference>
<dbReference type="Gene3D" id="1.10.1240.100">
    <property type="match status" value="1"/>
</dbReference>
<dbReference type="Pfam" id="PF00668">
    <property type="entry name" value="Condensation"/>
    <property type="match status" value="3"/>
</dbReference>
<comment type="cofactor">
    <cofactor evidence="1">
        <name>pantetheine 4'-phosphate</name>
        <dbReference type="ChEBI" id="CHEBI:47942"/>
    </cofactor>
</comment>
<dbReference type="PROSITE" id="PS00606">
    <property type="entry name" value="KS3_1"/>
    <property type="match status" value="1"/>
</dbReference>
<dbReference type="Gene3D" id="1.10.1200.10">
    <property type="entry name" value="ACP-like"/>
    <property type="match status" value="3"/>
</dbReference>
<dbReference type="InterPro" id="IPR001242">
    <property type="entry name" value="Condensation_dom"/>
</dbReference>
<dbReference type="PANTHER" id="PTHR45527:SF1">
    <property type="entry name" value="FATTY ACID SYNTHASE"/>
    <property type="match status" value="1"/>
</dbReference>
<dbReference type="InterPro" id="IPR023214">
    <property type="entry name" value="HAD_sf"/>
</dbReference>
<dbReference type="InterPro" id="IPR016039">
    <property type="entry name" value="Thiolase-like"/>
</dbReference>